<dbReference type="PROSITE" id="PS01009">
    <property type="entry name" value="CRISP_1"/>
    <property type="match status" value="1"/>
</dbReference>
<feature type="chain" id="PRO_5041931800" evidence="2">
    <location>
        <begin position="19"/>
        <end position="270"/>
    </location>
</feature>
<keyword evidence="2" id="KW-0732">Signal</keyword>
<accession>A0AAD9D243</accession>
<dbReference type="PRINTS" id="PR00837">
    <property type="entry name" value="V5TPXLIKE"/>
</dbReference>
<evidence type="ECO:0000256" key="1">
    <source>
        <dbReference type="SAM" id="MobiDB-lite"/>
    </source>
</evidence>
<feature type="region of interest" description="Disordered" evidence="1">
    <location>
        <begin position="47"/>
        <end position="85"/>
    </location>
</feature>
<dbReference type="Proteomes" id="UP001182556">
    <property type="component" value="Unassembled WGS sequence"/>
</dbReference>
<dbReference type="InterPro" id="IPR001283">
    <property type="entry name" value="CRISP-related"/>
</dbReference>
<keyword evidence="5" id="KW-1185">Reference proteome</keyword>
<dbReference type="Gene3D" id="3.40.33.10">
    <property type="entry name" value="CAP"/>
    <property type="match status" value="1"/>
</dbReference>
<dbReference type="InterPro" id="IPR018244">
    <property type="entry name" value="Allrgn_V5/Tpx1_CS"/>
</dbReference>
<dbReference type="EMBL" id="JAODAN010000006">
    <property type="protein sequence ID" value="KAK1923511.1"/>
    <property type="molecule type" value="Genomic_DNA"/>
</dbReference>
<protein>
    <submittedName>
        <fullName evidence="4">CAP domain-containing protein</fullName>
    </submittedName>
</protein>
<dbReference type="Pfam" id="PF00188">
    <property type="entry name" value="CAP"/>
    <property type="match status" value="1"/>
</dbReference>
<comment type="caution">
    <text evidence="4">The sequence shown here is derived from an EMBL/GenBank/DDBJ whole genome shotgun (WGS) entry which is preliminary data.</text>
</comment>
<feature type="signal peptide" evidence="2">
    <location>
        <begin position="1"/>
        <end position="18"/>
    </location>
</feature>
<gene>
    <name evidence="4" type="ORF">DB88DRAFT_546639</name>
</gene>
<evidence type="ECO:0000259" key="3">
    <source>
        <dbReference type="SMART" id="SM00198"/>
    </source>
</evidence>
<dbReference type="InterPro" id="IPR035940">
    <property type="entry name" value="CAP_sf"/>
</dbReference>
<evidence type="ECO:0000313" key="4">
    <source>
        <dbReference type="EMBL" id="KAK1923511.1"/>
    </source>
</evidence>
<dbReference type="SUPFAM" id="SSF55797">
    <property type="entry name" value="PR-1-like"/>
    <property type="match status" value="1"/>
</dbReference>
<dbReference type="GO" id="GO:0005576">
    <property type="term" value="C:extracellular region"/>
    <property type="evidence" value="ECO:0007669"/>
    <property type="project" value="InterPro"/>
</dbReference>
<name>A0AAD9D243_PAPLA</name>
<proteinExistence type="predicted"/>
<dbReference type="AlphaFoldDB" id="A0AAD9D243"/>
<sequence>MHALLPLLALVASSGALAAPLEERHEVAEVQMDKRYWWDIYFRPATTTTSKSSTTSSKATTTSTVVSTSTAKTASPTSSAVSRSSTPSASQVVSSVIAKSSIAAPTSSAASAATPAASSISATDKDTLLKLHNDFRAQYGAAPLVWDDTVAAYAQTQANKCVFAHSGGQYGENLAAGVGGGFNAAAGFKGWADEASLYDYNNPGFSSATGHFTQVVWKNTQKLGCAVVNCPNGSIFDAKYNGANVLVWCNYNLPGNYLGQFPANVGQKVA</sequence>
<evidence type="ECO:0000256" key="2">
    <source>
        <dbReference type="SAM" id="SignalP"/>
    </source>
</evidence>
<organism evidence="4 5">
    <name type="scientific">Papiliotrema laurentii</name>
    <name type="common">Cryptococcus laurentii</name>
    <dbReference type="NCBI Taxonomy" id="5418"/>
    <lineage>
        <taxon>Eukaryota</taxon>
        <taxon>Fungi</taxon>
        <taxon>Dikarya</taxon>
        <taxon>Basidiomycota</taxon>
        <taxon>Agaricomycotina</taxon>
        <taxon>Tremellomycetes</taxon>
        <taxon>Tremellales</taxon>
        <taxon>Rhynchogastremaceae</taxon>
        <taxon>Papiliotrema</taxon>
    </lineage>
</organism>
<dbReference type="InterPro" id="IPR014044">
    <property type="entry name" value="CAP_dom"/>
</dbReference>
<evidence type="ECO:0000313" key="5">
    <source>
        <dbReference type="Proteomes" id="UP001182556"/>
    </source>
</evidence>
<dbReference type="PANTHER" id="PTHR10334">
    <property type="entry name" value="CYSTEINE-RICH SECRETORY PROTEIN-RELATED"/>
    <property type="match status" value="1"/>
</dbReference>
<dbReference type="SMART" id="SM00198">
    <property type="entry name" value="SCP"/>
    <property type="match status" value="1"/>
</dbReference>
<reference evidence="4" key="1">
    <citation type="submission" date="2023-02" db="EMBL/GenBank/DDBJ databases">
        <title>Identification and recombinant expression of a fungal hydrolase from Papiliotrema laurentii that hydrolyzes apple cutin and clears colloidal polyester polyurethane.</title>
        <authorList>
            <consortium name="DOE Joint Genome Institute"/>
            <person name="Roman V.A."/>
            <person name="Bojanowski C."/>
            <person name="Crable B.R."/>
            <person name="Wagner D.N."/>
            <person name="Hung C.S."/>
            <person name="Nadeau L.J."/>
            <person name="Schratz L."/>
            <person name="Haridas S."/>
            <person name="Pangilinan J."/>
            <person name="Lipzen A."/>
            <person name="Na H."/>
            <person name="Yan M."/>
            <person name="Ng V."/>
            <person name="Grigoriev I.V."/>
            <person name="Spatafora J.W."/>
            <person name="Barlow D."/>
            <person name="Biffinger J."/>
            <person name="Kelley-Loughnane N."/>
            <person name="Varaljay V.A."/>
            <person name="Crookes-Goodson W.J."/>
        </authorList>
    </citation>
    <scope>NUCLEOTIDE SEQUENCE</scope>
    <source>
        <strain evidence="4">5307AH</strain>
    </source>
</reference>
<feature type="domain" description="SCP" evidence="3">
    <location>
        <begin position="123"/>
        <end position="259"/>
    </location>
</feature>